<evidence type="ECO:0000313" key="2">
    <source>
        <dbReference type="Proteomes" id="UP000076078"/>
    </source>
</evidence>
<dbReference type="AlphaFoldDB" id="A0A151Z5F3"/>
<keyword evidence="2" id="KW-1185">Reference proteome</keyword>
<comment type="caution">
    <text evidence="1">The sequence shown here is derived from an EMBL/GenBank/DDBJ whole genome shotgun (WGS) entry which is preliminary data.</text>
</comment>
<reference evidence="1 2" key="1">
    <citation type="submission" date="2015-12" db="EMBL/GenBank/DDBJ databases">
        <title>Dictyostelia acquired genes for synthesis and detection of signals that induce cell-type specialization by lateral gene transfer from prokaryotes.</title>
        <authorList>
            <person name="Gloeckner G."/>
            <person name="Schaap P."/>
        </authorList>
    </citation>
    <scope>NUCLEOTIDE SEQUENCE [LARGE SCALE GENOMIC DNA]</scope>
    <source>
        <strain evidence="1 2">TK</strain>
    </source>
</reference>
<protein>
    <submittedName>
        <fullName evidence="1">Uncharacterized protein</fullName>
    </submittedName>
</protein>
<name>A0A151Z5F3_TIELA</name>
<gene>
    <name evidence="1" type="ORF">DLAC_10411</name>
</gene>
<organism evidence="1 2">
    <name type="scientific">Tieghemostelium lacteum</name>
    <name type="common">Slime mold</name>
    <name type="synonym">Dictyostelium lacteum</name>
    <dbReference type="NCBI Taxonomy" id="361077"/>
    <lineage>
        <taxon>Eukaryota</taxon>
        <taxon>Amoebozoa</taxon>
        <taxon>Evosea</taxon>
        <taxon>Eumycetozoa</taxon>
        <taxon>Dictyostelia</taxon>
        <taxon>Dictyosteliales</taxon>
        <taxon>Raperosteliaceae</taxon>
        <taxon>Tieghemostelium</taxon>
    </lineage>
</organism>
<accession>A0A151Z5F3</accession>
<dbReference type="Proteomes" id="UP000076078">
    <property type="component" value="Unassembled WGS sequence"/>
</dbReference>
<dbReference type="InParanoid" id="A0A151Z5F3"/>
<sequence length="104" mass="11906">MNPYGYPTGYPVPPMVPGVVPPMVTPMGVPIVTPMSIQVPTQWVFHQYIQWDTVVVMVTQDTNTRVSSNTSNNQVKYTPFFFFINSTKFKNNNKSTISWFKQLK</sequence>
<proteinExistence type="predicted"/>
<evidence type="ECO:0000313" key="1">
    <source>
        <dbReference type="EMBL" id="KYQ89165.1"/>
    </source>
</evidence>
<dbReference type="EMBL" id="LODT01000042">
    <property type="protein sequence ID" value="KYQ89165.1"/>
    <property type="molecule type" value="Genomic_DNA"/>
</dbReference>